<accession>A0A915E3N5</accession>
<dbReference type="InterPro" id="IPR019374">
    <property type="entry name" value="Ribosomal_mS22"/>
</dbReference>
<organism evidence="2 3">
    <name type="scientific">Ditylenchus dipsaci</name>
    <dbReference type="NCBI Taxonomy" id="166011"/>
    <lineage>
        <taxon>Eukaryota</taxon>
        <taxon>Metazoa</taxon>
        <taxon>Ecdysozoa</taxon>
        <taxon>Nematoda</taxon>
        <taxon>Chromadorea</taxon>
        <taxon>Rhabditida</taxon>
        <taxon>Tylenchina</taxon>
        <taxon>Tylenchomorpha</taxon>
        <taxon>Sphaerularioidea</taxon>
        <taxon>Anguinidae</taxon>
        <taxon>Anguininae</taxon>
        <taxon>Ditylenchus</taxon>
    </lineage>
</organism>
<reference evidence="3" key="1">
    <citation type="submission" date="2022-11" db="UniProtKB">
        <authorList>
            <consortium name="WormBaseParasite"/>
        </authorList>
    </citation>
    <scope>IDENTIFICATION</scope>
</reference>
<dbReference type="GO" id="GO:0005763">
    <property type="term" value="C:mitochondrial small ribosomal subunit"/>
    <property type="evidence" value="ECO:0007669"/>
    <property type="project" value="TreeGrafter"/>
</dbReference>
<dbReference type="PANTHER" id="PTHR13071:SF4">
    <property type="entry name" value="SMALL RIBOSOMAL SUBUNIT PROTEIN MS22"/>
    <property type="match status" value="1"/>
</dbReference>
<dbReference type="WBParaSite" id="jg26366">
    <property type="protein sequence ID" value="jg26366"/>
    <property type="gene ID" value="jg26366"/>
</dbReference>
<dbReference type="Proteomes" id="UP000887574">
    <property type="component" value="Unplaced"/>
</dbReference>
<sequence length="160" mass="18367">MLIDAVSYSLDIGSPNEENMQQSDDHQPAKQSADEEDVDVEKMFIDGRVQRLLKNLIGMDIDKIYSDRVVSSVERKHYALMTDDMITHIRTKMMRRGERFQQFVPVKEPRSSIPTVLANEEGWMDSTTQSMCSLTLLLMPQAGTESSWFVSEWDLEKCNA</sequence>
<dbReference type="PANTHER" id="PTHR13071">
    <property type="entry name" value="MITOCHONDRIAL 28S RIBOSOMAL PROTEIN S22"/>
    <property type="match status" value="1"/>
</dbReference>
<proteinExistence type="predicted"/>
<name>A0A915E3N5_9BILA</name>
<keyword evidence="2" id="KW-1185">Reference proteome</keyword>
<evidence type="ECO:0000313" key="2">
    <source>
        <dbReference type="Proteomes" id="UP000887574"/>
    </source>
</evidence>
<dbReference type="Pfam" id="PF10245">
    <property type="entry name" value="MRP-S22"/>
    <property type="match status" value="1"/>
</dbReference>
<feature type="region of interest" description="Disordered" evidence="1">
    <location>
        <begin position="13"/>
        <end position="37"/>
    </location>
</feature>
<dbReference type="AlphaFoldDB" id="A0A915E3N5"/>
<evidence type="ECO:0000313" key="3">
    <source>
        <dbReference type="WBParaSite" id="jg26366"/>
    </source>
</evidence>
<protein>
    <submittedName>
        <fullName evidence="3">Uncharacterized protein</fullName>
    </submittedName>
</protein>
<evidence type="ECO:0000256" key="1">
    <source>
        <dbReference type="SAM" id="MobiDB-lite"/>
    </source>
</evidence>
<dbReference type="GO" id="GO:0003735">
    <property type="term" value="F:structural constituent of ribosome"/>
    <property type="evidence" value="ECO:0007669"/>
    <property type="project" value="TreeGrafter"/>
</dbReference>